<organism evidence="2 3">
    <name type="scientific">Campylobacter upsaliensis</name>
    <dbReference type="NCBI Taxonomy" id="28080"/>
    <lineage>
        <taxon>Bacteria</taxon>
        <taxon>Pseudomonadati</taxon>
        <taxon>Campylobacterota</taxon>
        <taxon>Epsilonproteobacteria</taxon>
        <taxon>Campylobacterales</taxon>
        <taxon>Campylobacteraceae</taxon>
        <taxon>Campylobacter</taxon>
    </lineage>
</organism>
<evidence type="ECO:0000313" key="3">
    <source>
        <dbReference type="Proteomes" id="UP000278157"/>
    </source>
</evidence>
<reference evidence="2 3" key="1">
    <citation type="submission" date="2018-12" db="EMBL/GenBank/DDBJ databases">
        <authorList>
            <consortium name="Pathogen Informatics"/>
        </authorList>
    </citation>
    <scope>NUCLEOTIDE SEQUENCE [LARGE SCALE GENOMIC DNA]</scope>
    <source>
        <strain evidence="2 3">NCTC11541</strain>
    </source>
</reference>
<dbReference type="Gene3D" id="3.40.50.150">
    <property type="entry name" value="Vaccinia Virus protein VP39"/>
    <property type="match status" value="1"/>
</dbReference>
<sequence>MDYILRKESAITGEKNCEVLASYDFPLFCGCTNEKEEEDIIARCEFGIFESGSIELLKLIPLDLLYQNGHGAGAVGALWQKHHEEFANFLMSFKPKSVLEIGGGHGKLAKECLKLDEGLKYTIIEPNSSAKDERINYIDGFFEKKALEGKKFDLIAHSHTFEHIYEPNKFLNECAQMLGGGGGVMVFSLPNMQKWLENKFVNCLCFEHTLFLSEKILEFLSAKNGFKILKKHYFGEHSIFYALKIDKNIKTDKVILENEFSKNKALFEDMMSFYKEKIDTLNKLLNESTKEIYLFGAHLFSQFLLYNGLCSAKIKGILDNDPAKWGKRLYGTQFKVFSPEILKDKSDVLLILNAGIYNDEIKKGILNLNEKIEIIT</sequence>
<accession>A0A3S4SN68</accession>
<dbReference type="InterPro" id="IPR029063">
    <property type="entry name" value="SAM-dependent_MTases_sf"/>
</dbReference>
<dbReference type="Pfam" id="PF08484">
    <property type="entry name" value="Methyltransf_14"/>
    <property type="match status" value="1"/>
</dbReference>
<dbReference type="EMBL" id="LR134372">
    <property type="protein sequence ID" value="VEG84681.1"/>
    <property type="molecule type" value="Genomic_DNA"/>
</dbReference>
<evidence type="ECO:0000259" key="1">
    <source>
        <dbReference type="Pfam" id="PF08484"/>
    </source>
</evidence>
<feature type="domain" description="C-methyltransferase" evidence="1">
    <location>
        <begin position="267"/>
        <end position="361"/>
    </location>
</feature>
<dbReference type="Proteomes" id="UP000278157">
    <property type="component" value="Chromosome"/>
</dbReference>
<dbReference type="RefSeq" id="WP_126361495.1">
    <property type="nucleotide sequence ID" value="NZ_LR134372.1"/>
</dbReference>
<dbReference type="Gene3D" id="3.40.50.720">
    <property type="entry name" value="NAD(P)-binding Rossmann-like Domain"/>
    <property type="match status" value="1"/>
</dbReference>
<gene>
    <name evidence="2" type="ORF">NCTC11541_00712</name>
</gene>
<proteinExistence type="predicted"/>
<dbReference type="SUPFAM" id="SSF53335">
    <property type="entry name" value="S-adenosyl-L-methionine-dependent methyltransferases"/>
    <property type="match status" value="1"/>
</dbReference>
<dbReference type="AlphaFoldDB" id="A0A3S4SN68"/>
<name>A0A3S4SN68_CAMUP</name>
<protein>
    <submittedName>
        <fullName evidence="2">SAM-dependent methlyltransferase</fullName>
    </submittedName>
</protein>
<dbReference type="InterPro" id="IPR013691">
    <property type="entry name" value="MeTrfase_14"/>
</dbReference>
<keyword evidence="2" id="KW-0808">Transferase</keyword>
<evidence type="ECO:0000313" key="2">
    <source>
        <dbReference type="EMBL" id="VEG84681.1"/>
    </source>
</evidence>
<dbReference type="Pfam" id="PF13489">
    <property type="entry name" value="Methyltransf_23"/>
    <property type="match status" value="1"/>
</dbReference>
<dbReference type="OrthoDB" id="9788272at2"/>
<dbReference type="GO" id="GO:0016740">
    <property type="term" value="F:transferase activity"/>
    <property type="evidence" value="ECO:0007669"/>
    <property type="project" value="UniProtKB-KW"/>
</dbReference>